<dbReference type="AlphaFoldDB" id="A0A1X7U3X7"/>
<dbReference type="InterPro" id="IPR036388">
    <property type="entry name" value="WH-like_DNA-bd_sf"/>
</dbReference>
<feature type="region of interest" description="Disordered" evidence="1">
    <location>
        <begin position="459"/>
        <end position="504"/>
    </location>
</feature>
<dbReference type="InParanoid" id="A0A1X7U3X7"/>
<feature type="region of interest" description="Disordered" evidence="1">
    <location>
        <begin position="220"/>
        <end position="252"/>
    </location>
</feature>
<proteinExistence type="predicted"/>
<organism evidence="3">
    <name type="scientific">Amphimedon queenslandica</name>
    <name type="common">Sponge</name>
    <dbReference type="NCBI Taxonomy" id="400682"/>
    <lineage>
        <taxon>Eukaryota</taxon>
        <taxon>Metazoa</taxon>
        <taxon>Porifera</taxon>
        <taxon>Demospongiae</taxon>
        <taxon>Heteroscleromorpha</taxon>
        <taxon>Haplosclerida</taxon>
        <taxon>Niphatidae</taxon>
        <taxon>Amphimedon</taxon>
    </lineage>
</organism>
<evidence type="ECO:0000259" key="2">
    <source>
        <dbReference type="Pfam" id="PF12140"/>
    </source>
</evidence>
<feature type="domain" description="SLED" evidence="2">
    <location>
        <begin position="280"/>
        <end position="390"/>
    </location>
</feature>
<protein>
    <recommendedName>
        <fullName evidence="2">SLED domain-containing protein</fullName>
    </recommendedName>
</protein>
<dbReference type="Gene3D" id="1.10.10.10">
    <property type="entry name" value="Winged helix-like DNA-binding domain superfamily/Winged helix DNA-binding domain"/>
    <property type="match status" value="1"/>
</dbReference>
<dbReference type="InterPro" id="IPR038348">
    <property type="entry name" value="SLED_sf"/>
</dbReference>
<dbReference type="Pfam" id="PF12140">
    <property type="entry name" value="SLED"/>
    <property type="match status" value="1"/>
</dbReference>
<dbReference type="EnsemblMetazoa" id="Aqu2.1.22146_001">
    <property type="protein sequence ID" value="Aqu2.1.22146_001"/>
    <property type="gene ID" value="Aqu2.1.22146"/>
</dbReference>
<feature type="compositionally biased region" description="Basic and acidic residues" evidence="1">
    <location>
        <begin position="495"/>
        <end position="504"/>
    </location>
</feature>
<dbReference type="SUPFAM" id="SSF46689">
    <property type="entry name" value="Homeodomain-like"/>
    <property type="match status" value="1"/>
</dbReference>
<dbReference type="InterPro" id="IPR009057">
    <property type="entry name" value="Homeodomain-like_sf"/>
</dbReference>
<evidence type="ECO:0000256" key="1">
    <source>
        <dbReference type="SAM" id="MobiDB-lite"/>
    </source>
</evidence>
<feature type="compositionally biased region" description="Low complexity" evidence="1">
    <location>
        <begin position="480"/>
        <end position="492"/>
    </location>
</feature>
<sequence>MADNVELDDEQLLRKLLETIARGKGESSSSSEGIQESVAQLLAAALNQVSQETGSGDILASNEVEINNVDNTVEVPSSSAPTGGIATAERQKNLGIKFSPEIRRTIVNYRKGGKRYRDIAKELGASVSGVQKVWERFLSTGTIGDRKPSLPVGRPRKFGKTGDVEPSLPSTEEREGEEYIETSATGECPLQAVLITDDNNIEEPMDVPGATVEVVATTTNSNQPASVTEKKSTKHVLGHPFGRVPSPRPFQRNEEESKVILSDTADPIGKEVLAVLGYTTKVYFNACCNPSPLFDDTMVLRCLPLSIGPGYIGDTIQELVQLLLKLCKDPLDAIKLLPDEASGVQVHAVSPVTGGVATRHFISPTKLSSYWSDVYYYGNLFKCCENFLSATPPSSPCLLCHSFESFAENLEIIDSEVTPSTLSNQDDQFVPLAASETVTVVTEDHPSPDGIHYVAYSRPQNTTEETTPTIVRRSSRKRTGTTTPSGTSSTTTGEEENRTKRICS</sequence>
<dbReference type="InterPro" id="IPR021987">
    <property type="entry name" value="SLED"/>
</dbReference>
<feature type="compositionally biased region" description="Polar residues" evidence="1">
    <location>
        <begin position="459"/>
        <end position="469"/>
    </location>
</feature>
<dbReference type="Gene3D" id="3.90.1150.190">
    <property type="entry name" value="SLED domain"/>
    <property type="match status" value="1"/>
</dbReference>
<feature type="region of interest" description="Disordered" evidence="1">
    <location>
        <begin position="146"/>
        <end position="174"/>
    </location>
</feature>
<reference evidence="3" key="1">
    <citation type="submission" date="2017-05" db="UniProtKB">
        <authorList>
            <consortium name="EnsemblMetazoa"/>
        </authorList>
    </citation>
    <scope>IDENTIFICATION</scope>
</reference>
<evidence type="ECO:0000313" key="3">
    <source>
        <dbReference type="EnsemblMetazoa" id="Aqu2.1.22146_001"/>
    </source>
</evidence>
<accession>A0A1X7U3X7</accession>
<name>A0A1X7U3X7_AMPQE</name>